<comment type="subcellular location">
    <subcellularLocation>
        <location evidence="1">Secreted</location>
    </subcellularLocation>
</comment>
<feature type="chain" id="PRO_5008131180" description="Peptidase S1 domain-containing protein" evidence="9">
    <location>
        <begin position="24"/>
        <end position="272"/>
    </location>
</feature>
<reference evidence="11" key="2">
    <citation type="submission" date="2020-05" db="UniProtKB">
        <authorList>
            <consortium name="EnsemblMetazoa"/>
        </authorList>
    </citation>
    <scope>IDENTIFICATION</scope>
    <source>
        <strain evidence="11">Epiroticus2</strain>
    </source>
</reference>
<keyword evidence="6" id="KW-1015">Disulfide bond</keyword>
<evidence type="ECO:0000256" key="8">
    <source>
        <dbReference type="ARBA" id="ARBA00024195"/>
    </source>
</evidence>
<dbReference type="InterPro" id="IPR043504">
    <property type="entry name" value="Peptidase_S1_PA_chymotrypsin"/>
</dbReference>
<dbReference type="Gene3D" id="2.40.10.10">
    <property type="entry name" value="Trypsin-like serine proteases"/>
    <property type="match status" value="2"/>
</dbReference>
<evidence type="ECO:0000256" key="7">
    <source>
        <dbReference type="ARBA" id="ARBA00023180"/>
    </source>
</evidence>
<dbReference type="SMART" id="SM00020">
    <property type="entry name" value="Tryp_SPc"/>
    <property type="match status" value="1"/>
</dbReference>
<dbReference type="Pfam" id="PF00089">
    <property type="entry name" value="Trypsin"/>
    <property type="match status" value="1"/>
</dbReference>
<evidence type="ECO:0000313" key="12">
    <source>
        <dbReference type="Proteomes" id="UP000075885"/>
    </source>
</evidence>
<dbReference type="Proteomes" id="UP000075885">
    <property type="component" value="Unassembled WGS sequence"/>
</dbReference>
<proteinExistence type="inferred from homology"/>
<evidence type="ECO:0000256" key="2">
    <source>
        <dbReference type="ARBA" id="ARBA00022525"/>
    </source>
</evidence>
<keyword evidence="3" id="KW-0399">Innate immunity</keyword>
<dbReference type="InterPro" id="IPR051487">
    <property type="entry name" value="Ser/Thr_Proteases_Immune/Dev"/>
</dbReference>
<feature type="domain" description="Peptidase S1" evidence="10">
    <location>
        <begin position="27"/>
        <end position="271"/>
    </location>
</feature>
<dbReference type="PROSITE" id="PS50240">
    <property type="entry name" value="TRYPSIN_DOM"/>
    <property type="match status" value="1"/>
</dbReference>
<dbReference type="InterPro" id="IPR001254">
    <property type="entry name" value="Trypsin_dom"/>
</dbReference>
<dbReference type="GO" id="GO:0006508">
    <property type="term" value="P:proteolysis"/>
    <property type="evidence" value="ECO:0007669"/>
    <property type="project" value="InterPro"/>
</dbReference>
<feature type="signal peptide" evidence="9">
    <location>
        <begin position="1"/>
        <end position="23"/>
    </location>
</feature>
<dbReference type="InterPro" id="IPR009003">
    <property type="entry name" value="Peptidase_S1_PA"/>
</dbReference>
<organism evidence="11 12">
    <name type="scientific">Anopheles epiroticus</name>
    <dbReference type="NCBI Taxonomy" id="199890"/>
    <lineage>
        <taxon>Eukaryota</taxon>
        <taxon>Metazoa</taxon>
        <taxon>Ecdysozoa</taxon>
        <taxon>Arthropoda</taxon>
        <taxon>Hexapoda</taxon>
        <taxon>Insecta</taxon>
        <taxon>Pterygota</taxon>
        <taxon>Neoptera</taxon>
        <taxon>Endopterygota</taxon>
        <taxon>Diptera</taxon>
        <taxon>Nematocera</taxon>
        <taxon>Culicoidea</taxon>
        <taxon>Culicidae</taxon>
        <taxon>Anophelinae</taxon>
        <taxon>Anopheles</taxon>
    </lineage>
</organism>
<dbReference type="PANTHER" id="PTHR24256">
    <property type="entry name" value="TRYPTASE-RELATED"/>
    <property type="match status" value="1"/>
</dbReference>
<dbReference type="AlphaFoldDB" id="A0A182PAL5"/>
<name>A0A182PAL5_9DIPT</name>
<dbReference type="GO" id="GO:0004252">
    <property type="term" value="F:serine-type endopeptidase activity"/>
    <property type="evidence" value="ECO:0007669"/>
    <property type="project" value="InterPro"/>
</dbReference>
<evidence type="ECO:0000256" key="6">
    <source>
        <dbReference type="ARBA" id="ARBA00023157"/>
    </source>
</evidence>
<dbReference type="EnsemblMetazoa" id="AEPI003970-RA">
    <property type="protein sequence ID" value="AEPI003970-PA"/>
    <property type="gene ID" value="AEPI003970"/>
</dbReference>
<keyword evidence="4 9" id="KW-0732">Signal</keyword>
<evidence type="ECO:0000256" key="3">
    <source>
        <dbReference type="ARBA" id="ARBA00022588"/>
    </source>
</evidence>
<evidence type="ECO:0000256" key="4">
    <source>
        <dbReference type="ARBA" id="ARBA00022729"/>
    </source>
</evidence>
<keyword evidence="5" id="KW-0391">Immunity</keyword>
<dbReference type="GO" id="GO:0005576">
    <property type="term" value="C:extracellular region"/>
    <property type="evidence" value="ECO:0007669"/>
    <property type="project" value="UniProtKB-SubCell"/>
</dbReference>
<comment type="similarity">
    <text evidence="8">Belongs to the peptidase S1 family. CLIP subfamily.</text>
</comment>
<keyword evidence="2" id="KW-0964">Secreted</keyword>
<evidence type="ECO:0000256" key="1">
    <source>
        <dbReference type="ARBA" id="ARBA00004613"/>
    </source>
</evidence>
<reference evidence="12" key="1">
    <citation type="submission" date="2013-03" db="EMBL/GenBank/DDBJ databases">
        <title>The Genome Sequence of Anopheles epiroticus epiroticus2.</title>
        <authorList>
            <consortium name="The Broad Institute Genomics Platform"/>
            <person name="Neafsey D.E."/>
            <person name="Howell P."/>
            <person name="Walker B."/>
            <person name="Young S.K."/>
            <person name="Zeng Q."/>
            <person name="Gargeya S."/>
            <person name="Fitzgerald M."/>
            <person name="Haas B."/>
            <person name="Abouelleil A."/>
            <person name="Allen A.W."/>
            <person name="Alvarado L."/>
            <person name="Arachchi H.M."/>
            <person name="Berlin A.M."/>
            <person name="Chapman S.B."/>
            <person name="Gainer-Dewar J."/>
            <person name="Goldberg J."/>
            <person name="Griggs A."/>
            <person name="Gujja S."/>
            <person name="Hansen M."/>
            <person name="Howarth C."/>
            <person name="Imamovic A."/>
            <person name="Ireland A."/>
            <person name="Larimer J."/>
            <person name="McCowan C."/>
            <person name="Murphy C."/>
            <person name="Pearson M."/>
            <person name="Poon T.W."/>
            <person name="Priest M."/>
            <person name="Roberts A."/>
            <person name="Saif S."/>
            <person name="Shea T."/>
            <person name="Sisk P."/>
            <person name="Sykes S."/>
            <person name="Wortman J."/>
            <person name="Nusbaum C."/>
            <person name="Birren B."/>
        </authorList>
    </citation>
    <scope>NUCLEOTIDE SEQUENCE [LARGE SCALE GENOMIC DNA]</scope>
    <source>
        <strain evidence="12">Epiroticus2</strain>
    </source>
</reference>
<sequence>MQPITVGALASLLIVALCQIVTARKYVLGTIVCHAHATPGVSNPAIVSYLCLEFNQCTGGDACINISDCSRFAPHYNEPARWSDSLRNEFRTRVCKREKSNGMNVYKVCCQRTVKTNDNRKRGLDVTTVRLGEFDLSSTIDCDKRGELCALPPQDIAVERMILHEAYSARRKVNDIALIRLAQAASFNDKNLPNLNPNLTIHSSQMCAVTRIVSENCIGDTGGPLMSISQNGRYVLYGVHAYGANTCVAENELEVCVRVNSFIEWKLSKIEE</sequence>
<keyword evidence="7" id="KW-0325">Glycoprotein</keyword>
<evidence type="ECO:0000256" key="9">
    <source>
        <dbReference type="SAM" id="SignalP"/>
    </source>
</evidence>
<evidence type="ECO:0000313" key="11">
    <source>
        <dbReference type="EnsemblMetazoa" id="AEPI003970-PA"/>
    </source>
</evidence>
<protein>
    <recommendedName>
        <fullName evidence="10">Peptidase S1 domain-containing protein</fullName>
    </recommendedName>
</protein>
<dbReference type="GO" id="GO:0045087">
    <property type="term" value="P:innate immune response"/>
    <property type="evidence" value="ECO:0007669"/>
    <property type="project" value="UniProtKB-KW"/>
</dbReference>
<evidence type="ECO:0000259" key="10">
    <source>
        <dbReference type="PROSITE" id="PS50240"/>
    </source>
</evidence>
<dbReference type="STRING" id="199890.A0A182PAL5"/>
<keyword evidence="12" id="KW-1185">Reference proteome</keyword>
<evidence type="ECO:0000256" key="5">
    <source>
        <dbReference type="ARBA" id="ARBA00022859"/>
    </source>
</evidence>
<dbReference type="VEuPathDB" id="VectorBase:AEPI003970"/>
<dbReference type="SUPFAM" id="SSF50494">
    <property type="entry name" value="Trypsin-like serine proteases"/>
    <property type="match status" value="1"/>
</dbReference>
<accession>A0A182PAL5</accession>